<feature type="domain" description="ABC transmembrane type-1" evidence="8">
    <location>
        <begin position="82"/>
        <end position="271"/>
    </location>
</feature>
<name>A0A923KYK9_9FIRM</name>
<feature type="transmembrane region" description="Helical" evidence="7">
    <location>
        <begin position="102"/>
        <end position="121"/>
    </location>
</feature>
<evidence type="ECO:0000256" key="4">
    <source>
        <dbReference type="ARBA" id="ARBA00022692"/>
    </source>
</evidence>
<comment type="subcellular location">
    <subcellularLocation>
        <location evidence="1 7">Cell membrane</location>
        <topology evidence="1 7">Multi-pass membrane protein</topology>
    </subcellularLocation>
</comment>
<dbReference type="InterPro" id="IPR050366">
    <property type="entry name" value="BP-dependent_transpt_permease"/>
</dbReference>
<reference evidence="9" key="1">
    <citation type="submission" date="2020-08" db="EMBL/GenBank/DDBJ databases">
        <title>Genome public.</title>
        <authorList>
            <person name="Liu C."/>
            <person name="Sun Q."/>
        </authorList>
    </citation>
    <scope>NUCLEOTIDE SEQUENCE</scope>
    <source>
        <strain evidence="9">BX8</strain>
    </source>
</reference>
<dbReference type="SUPFAM" id="SSF161098">
    <property type="entry name" value="MetI-like"/>
    <property type="match status" value="1"/>
</dbReference>
<keyword evidence="4 7" id="KW-0812">Transmembrane</keyword>
<dbReference type="AlphaFoldDB" id="A0A923KYK9"/>
<evidence type="ECO:0000256" key="3">
    <source>
        <dbReference type="ARBA" id="ARBA00022475"/>
    </source>
</evidence>
<proteinExistence type="inferred from homology"/>
<evidence type="ECO:0000259" key="8">
    <source>
        <dbReference type="PROSITE" id="PS50928"/>
    </source>
</evidence>
<feature type="transmembrane region" description="Helical" evidence="7">
    <location>
        <begin position="74"/>
        <end position="95"/>
    </location>
</feature>
<feature type="transmembrane region" description="Helical" evidence="7">
    <location>
        <begin position="250"/>
        <end position="274"/>
    </location>
</feature>
<evidence type="ECO:0000256" key="5">
    <source>
        <dbReference type="ARBA" id="ARBA00022989"/>
    </source>
</evidence>
<dbReference type="InterPro" id="IPR000515">
    <property type="entry name" value="MetI-like"/>
</dbReference>
<dbReference type="Proteomes" id="UP000659630">
    <property type="component" value="Unassembled WGS sequence"/>
</dbReference>
<dbReference type="EMBL" id="JACONZ010000004">
    <property type="protein sequence ID" value="MBC5582159.1"/>
    <property type="molecule type" value="Genomic_DNA"/>
</dbReference>
<dbReference type="Gene3D" id="1.10.3720.10">
    <property type="entry name" value="MetI-like"/>
    <property type="match status" value="1"/>
</dbReference>
<feature type="transmembrane region" description="Helical" evidence="7">
    <location>
        <begin position="12"/>
        <end position="38"/>
    </location>
</feature>
<dbReference type="Pfam" id="PF00528">
    <property type="entry name" value="BPD_transp_1"/>
    <property type="match status" value="1"/>
</dbReference>
<dbReference type="InterPro" id="IPR035906">
    <property type="entry name" value="MetI-like_sf"/>
</dbReference>
<comment type="caution">
    <text evidence="9">The sequence shown here is derived from an EMBL/GenBank/DDBJ whole genome shotgun (WGS) entry which is preliminary data.</text>
</comment>
<evidence type="ECO:0000313" key="10">
    <source>
        <dbReference type="Proteomes" id="UP000659630"/>
    </source>
</evidence>
<dbReference type="RefSeq" id="WP_186888504.1">
    <property type="nucleotide sequence ID" value="NZ_JACONZ010000004.1"/>
</dbReference>
<dbReference type="PROSITE" id="PS50928">
    <property type="entry name" value="ABC_TM1"/>
    <property type="match status" value="1"/>
</dbReference>
<dbReference type="GO" id="GO:0005886">
    <property type="term" value="C:plasma membrane"/>
    <property type="evidence" value="ECO:0007669"/>
    <property type="project" value="UniProtKB-SubCell"/>
</dbReference>
<evidence type="ECO:0000256" key="6">
    <source>
        <dbReference type="ARBA" id="ARBA00023136"/>
    </source>
</evidence>
<keyword evidence="2 7" id="KW-0813">Transport</keyword>
<feature type="transmembrane region" description="Helical" evidence="7">
    <location>
        <begin position="133"/>
        <end position="157"/>
    </location>
</feature>
<dbReference type="GO" id="GO:0055085">
    <property type="term" value="P:transmembrane transport"/>
    <property type="evidence" value="ECO:0007669"/>
    <property type="project" value="InterPro"/>
</dbReference>
<organism evidence="9 10">
    <name type="scientific">Anaerofilum hominis</name>
    <dbReference type="NCBI Taxonomy" id="2763016"/>
    <lineage>
        <taxon>Bacteria</taxon>
        <taxon>Bacillati</taxon>
        <taxon>Bacillota</taxon>
        <taxon>Clostridia</taxon>
        <taxon>Eubacteriales</taxon>
        <taxon>Oscillospiraceae</taxon>
        <taxon>Anaerofilum</taxon>
    </lineage>
</organism>
<keyword evidence="3" id="KW-1003">Cell membrane</keyword>
<accession>A0A923KYK9</accession>
<dbReference type="CDD" id="cd06261">
    <property type="entry name" value="TM_PBP2"/>
    <property type="match status" value="1"/>
</dbReference>
<dbReference type="PANTHER" id="PTHR43386">
    <property type="entry name" value="OLIGOPEPTIDE TRANSPORT SYSTEM PERMEASE PROTEIN APPC"/>
    <property type="match status" value="1"/>
</dbReference>
<keyword evidence="6 7" id="KW-0472">Membrane</keyword>
<evidence type="ECO:0000313" key="9">
    <source>
        <dbReference type="EMBL" id="MBC5582159.1"/>
    </source>
</evidence>
<evidence type="ECO:0000256" key="7">
    <source>
        <dbReference type="RuleBase" id="RU363032"/>
    </source>
</evidence>
<gene>
    <name evidence="9" type="ORF">H8S23_11635</name>
</gene>
<protein>
    <submittedName>
        <fullName evidence="9">ABC transporter permease</fullName>
    </submittedName>
</protein>
<sequence length="286" mass="30649">MRKNKLTRKRWPVPPTILFLMITFAAIVGAALLAPVLAPIDLAANDLTTRLLLPTFRDPASPHLLGTDNLGRDVVVRLLYATRTTISISFTGMLIATAIGTALGVLAGLCGGAVDVIISFLTDVRLSVPTTFIGIIFACVMGATPTTTIVVIAITGWSSFCRLVRSQIFQLRGAKFIEASRAMGASGLRIVFEHILVNIASPLIVQATMELSGFILLESTLSFLGLGIQPPGTSLGVMVSTGRDYMLTHWWLAIAPSAVIIVLILQISLVGDWLRDKLDPKLKNAS</sequence>
<keyword evidence="5 7" id="KW-1133">Transmembrane helix</keyword>
<evidence type="ECO:0000256" key="1">
    <source>
        <dbReference type="ARBA" id="ARBA00004651"/>
    </source>
</evidence>
<evidence type="ECO:0000256" key="2">
    <source>
        <dbReference type="ARBA" id="ARBA00022448"/>
    </source>
</evidence>
<comment type="similarity">
    <text evidence="7">Belongs to the binding-protein-dependent transport system permease family.</text>
</comment>
<keyword evidence="10" id="KW-1185">Reference proteome</keyword>
<dbReference type="PANTHER" id="PTHR43386:SF1">
    <property type="entry name" value="D,D-DIPEPTIDE TRANSPORT SYSTEM PERMEASE PROTEIN DDPC-RELATED"/>
    <property type="match status" value="1"/>
</dbReference>